<dbReference type="PANTHER" id="PTHR10328:SF15">
    <property type="entry name" value="BHLH TRANSCRIPTION FACTOR"/>
    <property type="match status" value="1"/>
</dbReference>
<dbReference type="Gene3D" id="4.10.280.10">
    <property type="entry name" value="Helix-loop-helix DNA-binding domain"/>
    <property type="match status" value="1"/>
</dbReference>
<evidence type="ECO:0000256" key="2">
    <source>
        <dbReference type="ARBA" id="ARBA00023242"/>
    </source>
</evidence>
<organism evidence="5">
    <name type="scientific">Absidia glauca</name>
    <name type="common">Pin mould</name>
    <dbReference type="NCBI Taxonomy" id="4829"/>
    <lineage>
        <taxon>Eukaryota</taxon>
        <taxon>Fungi</taxon>
        <taxon>Fungi incertae sedis</taxon>
        <taxon>Mucoromycota</taxon>
        <taxon>Mucoromycotina</taxon>
        <taxon>Mucoromycetes</taxon>
        <taxon>Mucorales</taxon>
        <taxon>Cunninghamellaceae</taxon>
        <taxon>Absidia</taxon>
    </lineage>
</organism>
<dbReference type="PROSITE" id="PS50888">
    <property type="entry name" value="BHLH"/>
    <property type="match status" value="1"/>
</dbReference>
<dbReference type="InterPro" id="IPR036638">
    <property type="entry name" value="HLH_DNA-bd_sf"/>
</dbReference>
<feature type="compositionally biased region" description="Basic residues" evidence="3">
    <location>
        <begin position="410"/>
        <end position="419"/>
    </location>
</feature>
<evidence type="ECO:0000256" key="1">
    <source>
        <dbReference type="ARBA" id="ARBA00023125"/>
    </source>
</evidence>
<feature type="compositionally biased region" description="Polar residues" evidence="3">
    <location>
        <begin position="279"/>
        <end position="307"/>
    </location>
</feature>
<evidence type="ECO:0000259" key="4">
    <source>
        <dbReference type="PROSITE" id="PS50888"/>
    </source>
</evidence>
<sequence length="580" mass="64187">MDSLALDESLCSLPPPRDLLLSSFSQERRTEDSPSDGMMIDEPYETEDIPSMPMCDKPQLPPISNMQPFSPIPTTNATTATAATAATASSDDYLRHRMSDLTMSSLANGPGTLLGRSHSSTTNMTPGVNDSMLSSLEPNHSIRDGNMPLSMSRRGSLVHVSSSSLHPDFRRPSITELNTLPLPTNSTSVSRRGSVATIGAEYDRRPSRSPSPFMQLQHHNTSSDLDYFSSAPSGPPSSSYDPFHRRHSIATAETSYPSSPSSSRLVSKQRPFKFPGTIHESSNGALSAPSSPSDMTDPTIYNTTNEFGSVDPHLRTPGMRHSANDNQPHYNAPSSPYHSPRQQHQHQHQQRIQPSHPYATGYVRRRSILADGDTPSLARRASMPVVTMGRAQPHSGILQHPPTPTLTPPHLHHSVHHQKSPSSSSARLASESHDSHYGSIDYLKSTNGYVPTADARSTTAATSNQMGRSMDNEDDYEEASSMARKPETPYSRSPELRVSHKLAERKRRKEMKELFDELRDSLPVEKSLKTSKWEILSKAVEYISVLKHRDYEQENEVDSLRHELAMLKREQSGSYGTLPY</sequence>
<evidence type="ECO:0000313" key="5">
    <source>
        <dbReference type="EMBL" id="SAM02633.1"/>
    </source>
</evidence>
<protein>
    <recommendedName>
        <fullName evidence="4">BHLH domain-containing protein</fullName>
    </recommendedName>
</protein>
<evidence type="ECO:0000256" key="3">
    <source>
        <dbReference type="SAM" id="MobiDB-lite"/>
    </source>
</evidence>
<evidence type="ECO:0000313" key="6">
    <source>
        <dbReference type="Proteomes" id="UP000078561"/>
    </source>
</evidence>
<keyword evidence="6" id="KW-1185">Reference proteome</keyword>
<keyword evidence="1" id="KW-0238">DNA-binding</keyword>
<name>A0A163JX60_ABSGL</name>
<dbReference type="FunCoup" id="A0A163JX60">
    <property type="interactions" value="1"/>
</dbReference>
<keyword evidence="2" id="KW-0539">Nucleus</keyword>
<dbReference type="AlphaFoldDB" id="A0A163JX60"/>
<feature type="domain" description="BHLH" evidence="4">
    <location>
        <begin position="495"/>
        <end position="546"/>
    </location>
</feature>
<dbReference type="GO" id="GO:0090575">
    <property type="term" value="C:RNA polymerase II transcription regulator complex"/>
    <property type="evidence" value="ECO:0007669"/>
    <property type="project" value="TreeGrafter"/>
</dbReference>
<dbReference type="GO" id="GO:0046983">
    <property type="term" value="F:protein dimerization activity"/>
    <property type="evidence" value="ECO:0007669"/>
    <property type="project" value="InterPro"/>
</dbReference>
<feature type="region of interest" description="Disordered" evidence="3">
    <location>
        <begin position="455"/>
        <end position="499"/>
    </location>
</feature>
<dbReference type="Pfam" id="PF00010">
    <property type="entry name" value="HLH"/>
    <property type="match status" value="1"/>
</dbReference>
<dbReference type="STRING" id="4829.A0A163JX60"/>
<feature type="compositionally biased region" description="Low complexity" evidence="3">
    <location>
        <begin position="229"/>
        <end position="239"/>
    </location>
</feature>
<proteinExistence type="predicted"/>
<dbReference type="PANTHER" id="PTHR10328">
    <property type="entry name" value="PROTEIN MAX MYC-ASSOCIATED FACTOR X"/>
    <property type="match status" value="1"/>
</dbReference>
<feature type="compositionally biased region" description="Polar residues" evidence="3">
    <location>
        <begin position="175"/>
        <end position="191"/>
    </location>
</feature>
<feature type="region of interest" description="Disordered" evidence="3">
    <location>
        <begin position="162"/>
        <end position="243"/>
    </location>
</feature>
<feature type="region of interest" description="Disordered" evidence="3">
    <location>
        <begin position="390"/>
        <end position="433"/>
    </location>
</feature>
<feature type="region of interest" description="Disordered" evidence="3">
    <location>
        <begin position="1"/>
        <end position="51"/>
    </location>
</feature>
<dbReference type="SUPFAM" id="SSF47459">
    <property type="entry name" value="HLH, helix-loop-helix DNA-binding domain"/>
    <property type="match status" value="1"/>
</dbReference>
<gene>
    <name evidence="5" type="primary">ABSGL_08436.1 scaffold 10128</name>
</gene>
<dbReference type="InterPro" id="IPR011598">
    <property type="entry name" value="bHLH_dom"/>
</dbReference>
<feature type="compositionally biased region" description="Low complexity" evidence="3">
    <location>
        <begin position="420"/>
        <end position="429"/>
    </location>
</feature>
<dbReference type="GO" id="GO:0003700">
    <property type="term" value="F:DNA-binding transcription factor activity"/>
    <property type="evidence" value="ECO:0007669"/>
    <property type="project" value="TreeGrafter"/>
</dbReference>
<dbReference type="OrthoDB" id="8964853at2759"/>
<dbReference type="GO" id="GO:0003677">
    <property type="term" value="F:DNA binding"/>
    <property type="evidence" value="ECO:0007669"/>
    <property type="project" value="UniProtKB-KW"/>
</dbReference>
<feature type="region of interest" description="Disordered" evidence="3">
    <location>
        <begin position="274"/>
        <end position="357"/>
    </location>
</feature>
<accession>A0A163JX60</accession>
<dbReference type="Proteomes" id="UP000078561">
    <property type="component" value="Unassembled WGS sequence"/>
</dbReference>
<dbReference type="InParanoid" id="A0A163JX60"/>
<reference evidence="5" key="1">
    <citation type="submission" date="2016-04" db="EMBL/GenBank/DDBJ databases">
        <authorList>
            <person name="Evans L.H."/>
            <person name="Alamgir A."/>
            <person name="Owens N."/>
            <person name="Weber N.D."/>
            <person name="Virtaneva K."/>
            <person name="Barbian K."/>
            <person name="Babar A."/>
            <person name="Rosenke K."/>
        </authorList>
    </citation>
    <scope>NUCLEOTIDE SEQUENCE [LARGE SCALE GENOMIC DNA]</scope>
    <source>
        <strain evidence="5">CBS 101.48</strain>
    </source>
</reference>
<dbReference type="GO" id="GO:0045944">
    <property type="term" value="P:positive regulation of transcription by RNA polymerase II"/>
    <property type="evidence" value="ECO:0007669"/>
    <property type="project" value="TreeGrafter"/>
</dbReference>
<feature type="compositionally biased region" description="Polar residues" evidence="3">
    <location>
        <begin position="208"/>
        <end position="224"/>
    </location>
</feature>
<dbReference type="SMART" id="SM00353">
    <property type="entry name" value="HLH"/>
    <property type="match status" value="1"/>
</dbReference>
<dbReference type="EMBL" id="LT553932">
    <property type="protein sequence ID" value="SAM02633.1"/>
    <property type="molecule type" value="Genomic_DNA"/>
</dbReference>